<organism evidence="2 3">
    <name type="scientific">Thalassiosira oceanica</name>
    <name type="common">Marine diatom</name>
    <dbReference type="NCBI Taxonomy" id="159749"/>
    <lineage>
        <taxon>Eukaryota</taxon>
        <taxon>Sar</taxon>
        <taxon>Stramenopiles</taxon>
        <taxon>Ochrophyta</taxon>
        <taxon>Bacillariophyta</taxon>
        <taxon>Coscinodiscophyceae</taxon>
        <taxon>Thalassiosirophycidae</taxon>
        <taxon>Thalassiosirales</taxon>
        <taxon>Thalassiosiraceae</taxon>
        <taxon>Thalassiosira</taxon>
    </lineage>
</organism>
<accession>K0S0G8</accession>
<comment type="caution">
    <text evidence="2">The sequence shown here is derived from an EMBL/GenBank/DDBJ whole genome shotgun (WGS) entry which is preliminary data.</text>
</comment>
<feature type="compositionally biased region" description="Low complexity" evidence="1">
    <location>
        <begin position="39"/>
        <end position="48"/>
    </location>
</feature>
<proteinExistence type="predicted"/>
<name>K0S0G8_THAOC</name>
<feature type="region of interest" description="Disordered" evidence="1">
    <location>
        <begin position="68"/>
        <end position="295"/>
    </location>
</feature>
<feature type="compositionally biased region" description="Low complexity" evidence="1">
    <location>
        <begin position="263"/>
        <end position="279"/>
    </location>
</feature>
<sequence>MVDGAFPPRVPPGERMTRPVLRTLPAGTFDRIAGGRGLGTPSSPAARPSSRRGRTFLEDVREFVRARRELSNGRRIVPGRPGDERREGASRRGRRPGGREARSWPGRPRKFLIATLQETGSRRGSGSTSGKGTARRSRDAARSRIRTAKAPSAEDGSLDRGQPPGGGSCANATTNCSNGGFRSAERVKHPKIVQSEPRPAEPSAWPGGLNYIPTEGLGGRRGGDGNIRVRARGPSGGSCRASPGAGDGARQGGSRTPLDVGFGRQRLPSPRSGSSGSPSDATIGRRNGIALHGKERGIQKLCSGARGRRSREATGAEGGVCTILALRGFAEEWR</sequence>
<gene>
    <name evidence="2" type="ORF">THAOC_28355</name>
</gene>
<dbReference type="Proteomes" id="UP000266841">
    <property type="component" value="Unassembled WGS sequence"/>
</dbReference>
<feature type="compositionally biased region" description="Basic and acidic residues" evidence="1">
    <location>
        <begin position="81"/>
        <end position="90"/>
    </location>
</feature>
<dbReference type="EMBL" id="AGNL01039972">
    <property type="protein sequence ID" value="EJK52377.1"/>
    <property type="molecule type" value="Genomic_DNA"/>
</dbReference>
<dbReference type="AlphaFoldDB" id="K0S0G8"/>
<evidence type="ECO:0000256" key="1">
    <source>
        <dbReference type="SAM" id="MobiDB-lite"/>
    </source>
</evidence>
<evidence type="ECO:0000313" key="3">
    <source>
        <dbReference type="Proteomes" id="UP000266841"/>
    </source>
</evidence>
<feature type="compositionally biased region" description="Low complexity" evidence="1">
    <location>
        <begin position="122"/>
        <end position="132"/>
    </location>
</feature>
<feature type="region of interest" description="Disordered" evidence="1">
    <location>
        <begin position="1"/>
        <end position="54"/>
    </location>
</feature>
<reference evidence="2 3" key="1">
    <citation type="journal article" date="2012" name="Genome Biol.">
        <title>Genome and low-iron response of an oceanic diatom adapted to chronic iron limitation.</title>
        <authorList>
            <person name="Lommer M."/>
            <person name="Specht M."/>
            <person name="Roy A.S."/>
            <person name="Kraemer L."/>
            <person name="Andreson R."/>
            <person name="Gutowska M.A."/>
            <person name="Wolf J."/>
            <person name="Bergner S.V."/>
            <person name="Schilhabel M.B."/>
            <person name="Klostermeier U.C."/>
            <person name="Beiko R.G."/>
            <person name="Rosenstiel P."/>
            <person name="Hippler M."/>
            <person name="Laroche J."/>
        </authorList>
    </citation>
    <scope>NUCLEOTIDE SEQUENCE [LARGE SCALE GENOMIC DNA]</scope>
    <source>
        <strain evidence="2 3">CCMP1005</strain>
    </source>
</reference>
<feature type="compositionally biased region" description="Polar residues" evidence="1">
    <location>
        <begin position="170"/>
        <end position="180"/>
    </location>
</feature>
<protein>
    <submittedName>
        <fullName evidence="2">Uncharacterized protein</fullName>
    </submittedName>
</protein>
<evidence type="ECO:0000313" key="2">
    <source>
        <dbReference type="EMBL" id="EJK52377.1"/>
    </source>
</evidence>
<keyword evidence="3" id="KW-1185">Reference proteome</keyword>